<dbReference type="Gramene" id="CDY49779">
    <property type="protein sequence ID" value="CDY49779"/>
    <property type="gene ID" value="GSBRNA2T00093796001"/>
</dbReference>
<dbReference type="EMBL" id="LK032858">
    <property type="protein sequence ID" value="CDY49779.1"/>
    <property type="molecule type" value="Genomic_DNA"/>
</dbReference>
<dbReference type="AlphaFoldDB" id="A0A078IK18"/>
<gene>
    <name evidence="1" type="primary">BnaC02g47370D</name>
    <name evidence="1" type="ORF">GSBRNA2T00093796001</name>
</gene>
<protein>
    <submittedName>
        <fullName evidence="1">BnaC02g47370D protein</fullName>
    </submittedName>
</protein>
<name>A0A078IK18_BRANA</name>
<organism evidence="1 2">
    <name type="scientific">Brassica napus</name>
    <name type="common">Rape</name>
    <dbReference type="NCBI Taxonomy" id="3708"/>
    <lineage>
        <taxon>Eukaryota</taxon>
        <taxon>Viridiplantae</taxon>
        <taxon>Streptophyta</taxon>
        <taxon>Embryophyta</taxon>
        <taxon>Tracheophyta</taxon>
        <taxon>Spermatophyta</taxon>
        <taxon>Magnoliopsida</taxon>
        <taxon>eudicotyledons</taxon>
        <taxon>Gunneridae</taxon>
        <taxon>Pentapetalae</taxon>
        <taxon>rosids</taxon>
        <taxon>malvids</taxon>
        <taxon>Brassicales</taxon>
        <taxon>Brassicaceae</taxon>
        <taxon>Brassiceae</taxon>
        <taxon>Brassica</taxon>
    </lineage>
</organism>
<proteinExistence type="predicted"/>
<keyword evidence="2" id="KW-1185">Reference proteome</keyword>
<dbReference type="PaxDb" id="3708-A0A078IK18"/>
<evidence type="ECO:0000313" key="2">
    <source>
        <dbReference type="Proteomes" id="UP000028999"/>
    </source>
</evidence>
<reference evidence="1 2" key="1">
    <citation type="journal article" date="2014" name="Science">
        <title>Plant genetics. Early allopolyploid evolution in the post-Neolithic Brassica napus oilseed genome.</title>
        <authorList>
            <person name="Chalhoub B."/>
            <person name="Denoeud F."/>
            <person name="Liu S."/>
            <person name="Parkin I.A."/>
            <person name="Tang H."/>
            <person name="Wang X."/>
            <person name="Chiquet J."/>
            <person name="Belcram H."/>
            <person name="Tong C."/>
            <person name="Samans B."/>
            <person name="Correa M."/>
            <person name="Da Silva C."/>
            <person name="Just J."/>
            <person name="Falentin C."/>
            <person name="Koh C.S."/>
            <person name="Le Clainche I."/>
            <person name="Bernard M."/>
            <person name="Bento P."/>
            <person name="Noel B."/>
            <person name="Labadie K."/>
            <person name="Alberti A."/>
            <person name="Charles M."/>
            <person name="Arnaud D."/>
            <person name="Guo H."/>
            <person name="Daviaud C."/>
            <person name="Alamery S."/>
            <person name="Jabbari K."/>
            <person name="Zhao M."/>
            <person name="Edger P.P."/>
            <person name="Chelaifa H."/>
            <person name="Tack D."/>
            <person name="Lassalle G."/>
            <person name="Mestiri I."/>
            <person name="Schnel N."/>
            <person name="Le Paslier M.C."/>
            <person name="Fan G."/>
            <person name="Renault V."/>
            <person name="Bayer P.E."/>
            <person name="Golicz A.A."/>
            <person name="Manoli S."/>
            <person name="Lee T.H."/>
            <person name="Thi V.H."/>
            <person name="Chalabi S."/>
            <person name="Hu Q."/>
            <person name="Fan C."/>
            <person name="Tollenaere R."/>
            <person name="Lu Y."/>
            <person name="Battail C."/>
            <person name="Shen J."/>
            <person name="Sidebottom C.H."/>
            <person name="Wang X."/>
            <person name="Canaguier A."/>
            <person name="Chauveau A."/>
            <person name="Berard A."/>
            <person name="Deniot G."/>
            <person name="Guan M."/>
            <person name="Liu Z."/>
            <person name="Sun F."/>
            <person name="Lim Y.P."/>
            <person name="Lyons E."/>
            <person name="Town C.D."/>
            <person name="Bancroft I."/>
            <person name="Wang X."/>
            <person name="Meng J."/>
            <person name="Ma J."/>
            <person name="Pires J.C."/>
            <person name="King G.J."/>
            <person name="Brunel D."/>
            <person name="Delourme R."/>
            <person name="Renard M."/>
            <person name="Aury J.M."/>
            <person name="Adams K.L."/>
            <person name="Batley J."/>
            <person name="Snowdon R.J."/>
            <person name="Tost J."/>
            <person name="Edwards D."/>
            <person name="Zhou Y."/>
            <person name="Hua W."/>
            <person name="Sharpe A.G."/>
            <person name="Paterson A.H."/>
            <person name="Guan C."/>
            <person name="Wincker P."/>
        </authorList>
    </citation>
    <scope>NUCLEOTIDE SEQUENCE [LARGE SCALE GENOMIC DNA]</scope>
    <source>
        <strain evidence="2">cv. Darmor-bzh</strain>
    </source>
</reference>
<dbReference type="Proteomes" id="UP000028999">
    <property type="component" value="Unassembled WGS sequence"/>
</dbReference>
<sequence>MDYLFWRKNNIFEPELDMDPYPWIIWYIRRVRNDKLFRGIDMDPLELVRWVMDMHITVQRVWIGLDGQLGEGTTYGDTKLYTARVCLAFRTGSTAMGDEEHASAFDMSEFWNGL</sequence>
<accession>A0A078IK18</accession>
<evidence type="ECO:0000313" key="1">
    <source>
        <dbReference type="EMBL" id="CDY49779.1"/>
    </source>
</evidence>